<feature type="transmembrane region" description="Helical" evidence="1">
    <location>
        <begin position="48"/>
        <end position="68"/>
    </location>
</feature>
<evidence type="ECO:0000313" key="2">
    <source>
        <dbReference type="EMBL" id="JAR91558.1"/>
    </source>
</evidence>
<accession>A0A147BL99</accession>
<name>A0A147BL99_IXORI</name>
<feature type="transmembrane region" description="Helical" evidence="1">
    <location>
        <begin position="16"/>
        <end position="36"/>
    </location>
</feature>
<dbReference type="EMBL" id="GEGO01003846">
    <property type="protein sequence ID" value="JAR91558.1"/>
    <property type="molecule type" value="Transcribed_RNA"/>
</dbReference>
<protein>
    <submittedName>
        <fullName evidence="2">Uncharacterized protein</fullName>
    </submittedName>
</protein>
<sequence>MCHCFCSFALFKRFVRLSYCVCVVRGCVVYCLFCSVHVQSCPCSILRVWCFVRVASFTFLVLLNYILVTVVSIDDSGSTCRQAIVGKGR</sequence>
<evidence type="ECO:0000256" key="1">
    <source>
        <dbReference type="SAM" id="Phobius"/>
    </source>
</evidence>
<reference evidence="2" key="1">
    <citation type="journal article" date="2018" name="PLoS Negl. Trop. Dis.">
        <title>Sialome diversity of ticks revealed by RNAseq of single tick salivary glands.</title>
        <authorList>
            <person name="Perner J."/>
            <person name="Kropackova S."/>
            <person name="Kopacek P."/>
            <person name="Ribeiro J.M."/>
        </authorList>
    </citation>
    <scope>NUCLEOTIDE SEQUENCE</scope>
    <source>
        <strain evidence="2">Siblings of single egg batch collected in Ceske Budejovice</strain>
        <tissue evidence="2">Salivary glands</tissue>
    </source>
</reference>
<dbReference type="AlphaFoldDB" id="A0A147BL99"/>
<keyword evidence="1" id="KW-0472">Membrane</keyword>
<proteinExistence type="predicted"/>
<keyword evidence="1" id="KW-1133">Transmembrane helix</keyword>
<organism evidence="2">
    <name type="scientific">Ixodes ricinus</name>
    <name type="common">Common tick</name>
    <name type="synonym">Acarus ricinus</name>
    <dbReference type="NCBI Taxonomy" id="34613"/>
    <lineage>
        <taxon>Eukaryota</taxon>
        <taxon>Metazoa</taxon>
        <taxon>Ecdysozoa</taxon>
        <taxon>Arthropoda</taxon>
        <taxon>Chelicerata</taxon>
        <taxon>Arachnida</taxon>
        <taxon>Acari</taxon>
        <taxon>Parasitiformes</taxon>
        <taxon>Ixodida</taxon>
        <taxon>Ixodoidea</taxon>
        <taxon>Ixodidae</taxon>
        <taxon>Ixodinae</taxon>
        <taxon>Ixodes</taxon>
    </lineage>
</organism>
<keyword evidence="1" id="KW-0812">Transmembrane</keyword>